<keyword evidence="2" id="KW-0472">Membrane</keyword>
<keyword evidence="5" id="KW-1185">Reference proteome</keyword>
<proteinExistence type="predicted"/>
<feature type="domain" description="DUF4333" evidence="3">
    <location>
        <begin position="135"/>
        <end position="212"/>
    </location>
</feature>
<evidence type="ECO:0000313" key="5">
    <source>
        <dbReference type="Proteomes" id="UP000199051"/>
    </source>
</evidence>
<evidence type="ECO:0000256" key="1">
    <source>
        <dbReference type="SAM" id="MobiDB-lite"/>
    </source>
</evidence>
<keyword evidence="2" id="KW-0812">Transmembrane</keyword>
<dbReference type="STRING" id="155974.SAMN04487818_102489"/>
<feature type="transmembrane region" description="Helical" evidence="2">
    <location>
        <begin position="119"/>
        <end position="141"/>
    </location>
</feature>
<feature type="compositionally biased region" description="Low complexity" evidence="1">
    <location>
        <begin position="1"/>
        <end position="27"/>
    </location>
</feature>
<feature type="compositionally biased region" description="Low complexity" evidence="1">
    <location>
        <begin position="36"/>
        <end position="84"/>
    </location>
</feature>
<evidence type="ECO:0000259" key="3">
    <source>
        <dbReference type="Pfam" id="PF14230"/>
    </source>
</evidence>
<dbReference type="Proteomes" id="UP000199051">
    <property type="component" value="Unassembled WGS sequence"/>
</dbReference>
<feature type="compositionally biased region" description="Low complexity" evidence="1">
    <location>
        <begin position="92"/>
        <end position="108"/>
    </location>
</feature>
<protein>
    <recommendedName>
        <fullName evidence="3">DUF4333 domain-containing protein</fullName>
    </recommendedName>
</protein>
<keyword evidence="2" id="KW-1133">Transmembrane helix</keyword>
<gene>
    <name evidence="4" type="ORF">SAMN04487818_102489</name>
</gene>
<dbReference type="EMBL" id="FOGI01000002">
    <property type="protein sequence ID" value="SER30473.1"/>
    <property type="molecule type" value="Genomic_DNA"/>
</dbReference>
<dbReference type="RefSeq" id="WP_092775387.1">
    <property type="nucleotide sequence ID" value="NZ_FOGI01000002.1"/>
</dbReference>
<organism evidence="4 5">
    <name type="scientific">Actinokineospora terrae</name>
    <dbReference type="NCBI Taxonomy" id="155974"/>
    <lineage>
        <taxon>Bacteria</taxon>
        <taxon>Bacillati</taxon>
        <taxon>Actinomycetota</taxon>
        <taxon>Actinomycetes</taxon>
        <taxon>Pseudonocardiales</taxon>
        <taxon>Pseudonocardiaceae</taxon>
        <taxon>Actinokineospora</taxon>
    </lineage>
</organism>
<evidence type="ECO:0000313" key="4">
    <source>
        <dbReference type="EMBL" id="SER30473.1"/>
    </source>
</evidence>
<dbReference type="Pfam" id="PF14230">
    <property type="entry name" value="DUF4333"/>
    <property type="match status" value="1"/>
</dbReference>
<accession>A0A1H9N4Y0</accession>
<name>A0A1H9N4Y0_9PSEU</name>
<evidence type="ECO:0000256" key="2">
    <source>
        <dbReference type="SAM" id="Phobius"/>
    </source>
</evidence>
<dbReference type="InterPro" id="IPR025637">
    <property type="entry name" value="DUF4333"/>
</dbReference>
<sequence>MSSPYGPSGGQDPQQQWGQQPYGQPSGTPSGGFPAQGYPQQQQPGYPGYGQPQQQPQYDPNQQQQQQPQYGDPTQQHGYGQQPGYPGGYGQPGQQAQPFGQQQYQQYPGSPPQAKKGGAWIWVLVAVVVVIAGAVAVLGFITPGWFNKRVFDVNAVQDGVKSILTEKYSIEGVESVTCPAQQEVKKDNRFTCDVTIGGEKKTVNITVRNTNGEYEVAPPSGN</sequence>
<reference evidence="5" key="1">
    <citation type="submission" date="2016-10" db="EMBL/GenBank/DDBJ databases">
        <authorList>
            <person name="Varghese N."/>
            <person name="Submissions S."/>
        </authorList>
    </citation>
    <scope>NUCLEOTIDE SEQUENCE [LARGE SCALE GENOMIC DNA]</scope>
    <source>
        <strain evidence="5">DSM 44260</strain>
    </source>
</reference>
<feature type="region of interest" description="Disordered" evidence="1">
    <location>
        <begin position="1"/>
        <end position="111"/>
    </location>
</feature>
<dbReference type="AlphaFoldDB" id="A0A1H9N4Y0"/>